<gene>
    <name evidence="8" type="ORF">HPP92_012302</name>
</gene>
<dbReference type="GO" id="GO:0031201">
    <property type="term" value="C:SNARE complex"/>
    <property type="evidence" value="ECO:0007669"/>
    <property type="project" value="InterPro"/>
</dbReference>
<dbReference type="InterPro" id="IPR000727">
    <property type="entry name" value="T_SNARE_dom"/>
</dbReference>
<evidence type="ECO:0000256" key="3">
    <source>
        <dbReference type="ARBA" id="ARBA00022448"/>
    </source>
</evidence>
<dbReference type="AlphaFoldDB" id="A0A835QZ83"/>
<keyword evidence="4" id="KW-0653">Protein transport</keyword>
<dbReference type="GO" id="GO:0015031">
    <property type="term" value="P:protein transport"/>
    <property type="evidence" value="ECO:0007669"/>
    <property type="project" value="UniProtKB-KW"/>
</dbReference>
<protein>
    <recommendedName>
        <fullName evidence="7">t-SNARE coiled-coil homology domain-containing protein</fullName>
    </recommendedName>
</protein>
<proteinExistence type="inferred from homology"/>
<dbReference type="OrthoDB" id="2019149at2759"/>
<evidence type="ECO:0000313" key="9">
    <source>
        <dbReference type="Proteomes" id="UP000636800"/>
    </source>
</evidence>
<keyword evidence="3" id="KW-0813">Transport</keyword>
<feature type="region of interest" description="Disordered" evidence="6">
    <location>
        <begin position="156"/>
        <end position="196"/>
    </location>
</feature>
<feature type="region of interest" description="Disordered" evidence="6">
    <location>
        <begin position="1"/>
        <end position="60"/>
    </location>
</feature>
<dbReference type="EMBL" id="JADCNL010000005">
    <property type="protein sequence ID" value="KAG0481444.1"/>
    <property type="molecule type" value="Genomic_DNA"/>
</dbReference>
<dbReference type="GO" id="GO:0005886">
    <property type="term" value="C:plasma membrane"/>
    <property type="evidence" value="ECO:0007669"/>
    <property type="project" value="TreeGrafter"/>
</dbReference>
<feature type="compositionally biased region" description="Basic and acidic residues" evidence="6">
    <location>
        <begin position="49"/>
        <end position="60"/>
    </location>
</feature>
<feature type="compositionally biased region" description="Polar residues" evidence="6">
    <location>
        <begin position="1"/>
        <end position="20"/>
    </location>
</feature>
<keyword evidence="9" id="KW-1185">Reference proteome</keyword>
<dbReference type="PANTHER" id="PTHR19305">
    <property type="entry name" value="SYNAPTOSOMAL ASSOCIATED PROTEIN"/>
    <property type="match status" value="1"/>
</dbReference>
<dbReference type="CDD" id="cd15861">
    <property type="entry name" value="SNARE_SNAP25N_23N_29N_SEC9N"/>
    <property type="match status" value="1"/>
</dbReference>
<feature type="compositionally biased region" description="Basic and acidic residues" evidence="6">
    <location>
        <begin position="156"/>
        <end position="175"/>
    </location>
</feature>
<name>A0A835QZ83_VANPL</name>
<dbReference type="Gene3D" id="1.20.5.110">
    <property type="match status" value="2"/>
</dbReference>
<dbReference type="InterPro" id="IPR044766">
    <property type="entry name" value="NPSN/SNAP25-like_N_SNARE"/>
</dbReference>
<keyword evidence="5" id="KW-0472">Membrane</keyword>
<comment type="similarity">
    <text evidence="2">Belongs to the SNAP-25 family.</text>
</comment>
<organism evidence="8 9">
    <name type="scientific">Vanilla planifolia</name>
    <name type="common">Vanilla</name>
    <dbReference type="NCBI Taxonomy" id="51239"/>
    <lineage>
        <taxon>Eukaryota</taxon>
        <taxon>Viridiplantae</taxon>
        <taxon>Streptophyta</taxon>
        <taxon>Embryophyta</taxon>
        <taxon>Tracheophyta</taxon>
        <taxon>Spermatophyta</taxon>
        <taxon>Magnoliopsida</taxon>
        <taxon>Liliopsida</taxon>
        <taxon>Asparagales</taxon>
        <taxon>Orchidaceae</taxon>
        <taxon>Vanilloideae</taxon>
        <taxon>Vanilleae</taxon>
        <taxon>Vanilla</taxon>
    </lineage>
</organism>
<dbReference type="Proteomes" id="UP000636800">
    <property type="component" value="Chromosome 5"/>
</dbReference>
<evidence type="ECO:0000256" key="6">
    <source>
        <dbReference type="SAM" id="MobiDB-lite"/>
    </source>
</evidence>
<evidence type="ECO:0000313" key="8">
    <source>
        <dbReference type="EMBL" id="KAG0481444.1"/>
    </source>
</evidence>
<feature type="domain" description="T-SNARE coiled-coil homology" evidence="7">
    <location>
        <begin position="203"/>
        <end position="265"/>
    </location>
</feature>
<evidence type="ECO:0000256" key="2">
    <source>
        <dbReference type="ARBA" id="ARBA00009480"/>
    </source>
</evidence>
<comment type="subcellular location">
    <subcellularLocation>
        <location evidence="1">Membrane</location>
    </subcellularLocation>
</comment>
<comment type="caution">
    <text evidence="8">The sequence shown here is derived from an EMBL/GenBank/DDBJ whole genome shotgun (WGS) entry which is preliminary data.</text>
</comment>
<dbReference type="PANTHER" id="PTHR19305:SF9">
    <property type="entry name" value="SYNAPTOSOMAL-ASSOCIATED PROTEIN 29"/>
    <property type="match status" value="1"/>
</dbReference>
<accession>A0A835QZ83</accession>
<evidence type="ECO:0000256" key="4">
    <source>
        <dbReference type="ARBA" id="ARBA00022927"/>
    </source>
</evidence>
<reference evidence="8 9" key="1">
    <citation type="journal article" date="2020" name="Nat. Food">
        <title>A phased Vanilla planifolia genome enables genetic improvement of flavour and production.</title>
        <authorList>
            <person name="Hasing T."/>
            <person name="Tang H."/>
            <person name="Brym M."/>
            <person name="Khazi F."/>
            <person name="Huang T."/>
            <person name="Chambers A.H."/>
        </authorList>
    </citation>
    <scope>NUCLEOTIDE SEQUENCE [LARGE SCALE GENOMIC DNA]</scope>
    <source>
        <tissue evidence="8">Leaf</tissue>
    </source>
</reference>
<dbReference type="GO" id="GO:0005484">
    <property type="term" value="F:SNAP receptor activity"/>
    <property type="evidence" value="ECO:0007669"/>
    <property type="project" value="InterPro"/>
</dbReference>
<feature type="compositionally biased region" description="Polar residues" evidence="6">
    <location>
        <begin position="182"/>
        <end position="196"/>
    </location>
</feature>
<evidence type="ECO:0000256" key="1">
    <source>
        <dbReference type="ARBA" id="ARBA00004370"/>
    </source>
</evidence>
<evidence type="ECO:0000256" key="5">
    <source>
        <dbReference type="ARBA" id="ARBA00023136"/>
    </source>
</evidence>
<evidence type="ECO:0000259" key="7">
    <source>
        <dbReference type="PROSITE" id="PS50192"/>
    </source>
</evidence>
<sequence length="268" mass="30056">MSASRTPISNVYKRSQSESWLSGKDPLDSDLKLEQHRRSTRASSAPSIKSERKGCTSESGGFKDEVVQELEKYVVCEAEVTAKKINGCLKIAEEMRGDASRTIVNLHQQGEQITRTHLTAASIDEDLSRGEKLLGSLGGLFSKTWKPMKIREIKGPVVTRDDSLSRRNKHTEQRQRLGLNPQRPQSNPQRLPSEPSSALERVELEKAKQDDTLSDLGNLLGELKAMAIDMGSEIDWQKKALEHLEDDVDVLNTRVKAANHRARYLLRS</sequence>
<dbReference type="SUPFAM" id="SSF58038">
    <property type="entry name" value="SNARE fusion complex"/>
    <property type="match status" value="2"/>
</dbReference>
<dbReference type="PROSITE" id="PS50192">
    <property type="entry name" value="T_SNARE"/>
    <property type="match status" value="1"/>
</dbReference>
<feature type="compositionally biased region" description="Basic and acidic residues" evidence="6">
    <location>
        <begin position="25"/>
        <end position="37"/>
    </location>
</feature>
<dbReference type="SMART" id="SM00397">
    <property type="entry name" value="t_SNARE"/>
    <property type="match status" value="2"/>
</dbReference>